<dbReference type="AlphaFoldDB" id="A0A3N6V4Z3"/>
<dbReference type="Gene3D" id="3.40.50.720">
    <property type="entry name" value="NAD(P)-binding Rossmann-like Domain"/>
    <property type="match status" value="1"/>
</dbReference>
<dbReference type="Proteomes" id="UP000279457">
    <property type="component" value="Unassembled WGS sequence"/>
</dbReference>
<evidence type="ECO:0000313" key="3">
    <source>
        <dbReference type="EMBL" id="RQM40195.1"/>
    </source>
</evidence>
<accession>A0A3N6V4Z3</accession>
<evidence type="ECO:0000313" key="4">
    <source>
        <dbReference type="Proteomes" id="UP000279457"/>
    </source>
</evidence>
<sequence>MNTPHFFDLSGKTALITGGSRGLGLQISEALGAQGAHVIISARHHDELQTAQSHLSSLGISADWISADNMQDRDVEYLANEAIAKTGKIDILVNNAGIALGAPAEDHAIEDWDHVMDLNIRSLFLLTQIIGKRTMIPRNYGKIINVASVAGLQGNLPGWLEGIAYSTSKGAVVNFTRALAGEWGEFNITVNALAPGFFASAMTRNLLNRHGVDFLSQKSPLKRIGDNDDLKGAALLFSSDASKYITGQILAIDGGMSAI</sequence>
<evidence type="ECO:0000256" key="1">
    <source>
        <dbReference type="ARBA" id="ARBA00006484"/>
    </source>
</evidence>
<comment type="similarity">
    <text evidence="1 2">Belongs to the short-chain dehydrogenases/reductases (SDR) family.</text>
</comment>
<dbReference type="PRINTS" id="PR00081">
    <property type="entry name" value="GDHRDH"/>
</dbReference>
<dbReference type="EMBL" id="RHHM01000001">
    <property type="protein sequence ID" value="RQM40195.1"/>
    <property type="molecule type" value="Genomic_DNA"/>
</dbReference>
<dbReference type="InterPro" id="IPR020904">
    <property type="entry name" value="Sc_DH/Rdtase_CS"/>
</dbReference>
<dbReference type="RefSeq" id="WP_124231630.1">
    <property type="nucleotide sequence ID" value="NZ_RHHM01000001.1"/>
</dbReference>
<dbReference type="InterPro" id="IPR036291">
    <property type="entry name" value="NAD(P)-bd_dom_sf"/>
</dbReference>
<dbReference type="PRINTS" id="PR00080">
    <property type="entry name" value="SDRFAMILY"/>
</dbReference>
<reference evidence="3 4" key="1">
    <citation type="submission" date="2018-10" db="EMBL/GenBank/DDBJ databases">
        <title>Draft genome sequence for the type isolate of Erwinia psidii, agent causal of bacterial blight in guava (Psidium guajava) and wilt and die-back of Eucalyptus spp.</title>
        <authorList>
            <person name="Hermenegildo P.S."/>
            <person name="Santos S.A."/>
            <person name="Guimaraes L.M.S."/>
            <person name="Vidigal P.M.P."/>
            <person name="Pereira I.C."/>
            <person name="Badel J.L."/>
            <person name="Alfenas-Zerbini P."/>
            <person name="Ferreira M.A.S.V."/>
            <person name="Alfenas A.C."/>
        </authorList>
    </citation>
    <scope>NUCLEOTIDE SEQUENCE [LARGE SCALE GENOMIC DNA]</scope>
    <source>
        <strain evidence="3 4">IBSBF 435</strain>
    </source>
</reference>
<dbReference type="SUPFAM" id="SSF51735">
    <property type="entry name" value="NAD(P)-binding Rossmann-fold domains"/>
    <property type="match status" value="1"/>
</dbReference>
<keyword evidence="4" id="KW-1185">Reference proteome</keyword>
<gene>
    <name evidence="3" type="ORF">EB241_02610</name>
</gene>
<dbReference type="FunFam" id="3.40.50.720:FF:000084">
    <property type="entry name" value="Short-chain dehydrogenase reductase"/>
    <property type="match status" value="1"/>
</dbReference>
<dbReference type="NCBIfam" id="NF006070">
    <property type="entry name" value="PRK08213.1"/>
    <property type="match status" value="1"/>
</dbReference>
<comment type="caution">
    <text evidence="3">The sequence shown here is derived from an EMBL/GenBank/DDBJ whole genome shotgun (WGS) entry which is preliminary data.</text>
</comment>
<dbReference type="PANTHER" id="PTHR42760">
    <property type="entry name" value="SHORT-CHAIN DEHYDROGENASES/REDUCTASES FAMILY MEMBER"/>
    <property type="match status" value="1"/>
</dbReference>
<dbReference type="PANTHER" id="PTHR42760:SF40">
    <property type="entry name" value="3-OXOACYL-[ACYL-CARRIER-PROTEIN] REDUCTASE, CHLOROPLASTIC"/>
    <property type="match status" value="1"/>
</dbReference>
<protein>
    <submittedName>
        <fullName evidence="3">SDR family oxidoreductase</fullName>
    </submittedName>
</protein>
<organism evidence="3 4">
    <name type="scientific">Erwinia psidii</name>
    <dbReference type="NCBI Taxonomy" id="69224"/>
    <lineage>
        <taxon>Bacteria</taxon>
        <taxon>Pseudomonadati</taxon>
        <taxon>Pseudomonadota</taxon>
        <taxon>Gammaproteobacteria</taxon>
        <taxon>Enterobacterales</taxon>
        <taxon>Erwiniaceae</taxon>
        <taxon>Erwinia</taxon>
    </lineage>
</organism>
<evidence type="ECO:0000256" key="2">
    <source>
        <dbReference type="RuleBase" id="RU000363"/>
    </source>
</evidence>
<proteinExistence type="inferred from homology"/>
<dbReference type="InterPro" id="IPR002347">
    <property type="entry name" value="SDR_fam"/>
</dbReference>
<dbReference type="GO" id="GO:0016616">
    <property type="term" value="F:oxidoreductase activity, acting on the CH-OH group of donors, NAD or NADP as acceptor"/>
    <property type="evidence" value="ECO:0007669"/>
    <property type="project" value="TreeGrafter"/>
</dbReference>
<dbReference type="GO" id="GO:0030497">
    <property type="term" value="P:fatty acid elongation"/>
    <property type="evidence" value="ECO:0007669"/>
    <property type="project" value="TreeGrafter"/>
</dbReference>
<dbReference type="PROSITE" id="PS00061">
    <property type="entry name" value="ADH_SHORT"/>
    <property type="match status" value="1"/>
</dbReference>
<dbReference type="OrthoDB" id="286404at2"/>
<dbReference type="Pfam" id="PF00106">
    <property type="entry name" value="adh_short"/>
    <property type="match status" value="1"/>
</dbReference>
<name>A0A3N6V4Z3_9GAMM</name>